<dbReference type="PANTHER" id="PTHR42941">
    <property type="entry name" value="SLL1037 PROTEIN"/>
    <property type="match status" value="1"/>
</dbReference>
<dbReference type="Gene3D" id="3.40.190.10">
    <property type="entry name" value="Periplasmic binding protein-like II"/>
    <property type="match status" value="2"/>
</dbReference>
<dbReference type="SUPFAM" id="SSF53850">
    <property type="entry name" value="Periplasmic binding protein-like II"/>
    <property type="match status" value="1"/>
</dbReference>
<feature type="signal peptide" evidence="1">
    <location>
        <begin position="1"/>
        <end position="17"/>
    </location>
</feature>
<dbReference type="EMBL" id="CP040449">
    <property type="protein sequence ID" value="QFI53569.1"/>
    <property type="molecule type" value="Genomic_DNA"/>
</dbReference>
<evidence type="ECO:0000256" key="1">
    <source>
        <dbReference type="SAM" id="SignalP"/>
    </source>
</evidence>
<evidence type="ECO:0000313" key="3">
    <source>
        <dbReference type="Proteomes" id="UP000594034"/>
    </source>
</evidence>
<feature type="chain" id="PRO_5023935046" evidence="1">
    <location>
        <begin position="18"/>
        <end position="313"/>
    </location>
</feature>
<dbReference type="NCBIfam" id="TIGR02122">
    <property type="entry name" value="TRAP_TAXI"/>
    <property type="match status" value="1"/>
</dbReference>
<name>A0A5J6WR32_9GAMM</name>
<dbReference type="InterPro" id="IPR011852">
    <property type="entry name" value="TRAP_TAXI"/>
</dbReference>
<protein>
    <submittedName>
        <fullName evidence="2">TAXI family TRAP transporter solute-binding subunit</fullName>
    </submittedName>
</protein>
<dbReference type="Proteomes" id="UP000594034">
    <property type="component" value="Chromosome"/>
</dbReference>
<sequence length="313" mass="34251">MRNVLLLLLLPSLWSQATERFYLGTGDISGIYYQIGGEFCRLATQANHQNRCAVVPSSGSIENLALLKSGKVNIAMVQSDWAYQAFRGSGVYHANPQPQLRALFATHAEPFALVVRADAKLRQLGDLAGQRLYLGPAGSGTRQTALTLLRLSGLTPKAIQEVKTDDPGEALCRGQIAMFAMVSGHPNRTLVDTAKQCDIRFLPIPPDIITKLLVDAPYYQRSQIPARLYPGNLQPTPTFAVAAILLTTAEAPDAGVYQMVKGMLGEGAHFNQQTFAYANLFRLPRYQTGKVLPITQHPGALRFFQELKQAGKL</sequence>
<dbReference type="KEGG" id="asim:FE240_01915"/>
<gene>
    <name evidence="2" type="ORF">FE240_01915</name>
</gene>
<keyword evidence="3" id="KW-1185">Reference proteome</keyword>
<dbReference type="AlphaFoldDB" id="A0A5J6WR32"/>
<organism evidence="2 3">
    <name type="scientific">Aeromonas simiae</name>
    <dbReference type="NCBI Taxonomy" id="218936"/>
    <lineage>
        <taxon>Bacteria</taxon>
        <taxon>Pseudomonadati</taxon>
        <taxon>Pseudomonadota</taxon>
        <taxon>Gammaproteobacteria</taxon>
        <taxon>Aeromonadales</taxon>
        <taxon>Aeromonadaceae</taxon>
        <taxon>Aeromonas</taxon>
    </lineage>
</organism>
<dbReference type="RefSeq" id="WP_193003165.1">
    <property type="nucleotide sequence ID" value="NZ_CP040449.1"/>
</dbReference>
<dbReference type="Pfam" id="PF16868">
    <property type="entry name" value="NMT1_3"/>
    <property type="match status" value="1"/>
</dbReference>
<reference evidence="2 3" key="1">
    <citation type="submission" date="2019-05" db="EMBL/GenBank/DDBJ databases">
        <title>OXA-830, a novel chromosomally encoded expanded-spectrum class D beta-lactamase in Aeromonas simiae.</title>
        <authorList>
            <person name="Zhou W."/>
            <person name="Chen Q."/>
        </authorList>
    </citation>
    <scope>NUCLEOTIDE SEQUENCE [LARGE SCALE GENOMIC DNA]</scope>
    <source>
        <strain evidence="2 3">A6</strain>
    </source>
</reference>
<evidence type="ECO:0000313" key="2">
    <source>
        <dbReference type="EMBL" id="QFI53569.1"/>
    </source>
</evidence>
<accession>A0A5J6WR32</accession>
<proteinExistence type="predicted"/>
<dbReference type="PANTHER" id="PTHR42941:SF1">
    <property type="entry name" value="SLL1037 PROTEIN"/>
    <property type="match status" value="1"/>
</dbReference>
<keyword evidence="1" id="KW-0732">Signal</keyword>